<name>A0A6F9DH76_9ASCI</name>
<proteinExistence type="evidence at transcript level"/>
<organism evidence="1">
    <name type="scientific">Phallusia mammillata</name>
    <dbReference type="NCBI Taxonomy" id="59560"/>
    <lineage>
        <taxon>Eukaryota</taxon>
        <taxon>Metazoa</taxon>
        <taxon>Chordata</taxon>
        <taxon>Tunicata</taxon>
        <taxon>Ascidiacea</taxon>
        <taxon>Phlebobranchia</taxon>
        <taxon>Ascidiidae</taxon>
        <taxon>Phallusia</taxon>
    </lineage>
</organism>
<evidence type="ECO:0000313" key="1">
    <source>
        <dbReference type="EMBL" id="CAB3262288.1"/>
    </source>
</evidence>
<dbReference type="EMBL" id="LR786637">
    <property type="protein sequence ID" value="CAB3262288.1"/>
    <property type="molecule type" value="mRNA"/>
</dbReference>
<reference evidence="1" key="1">
    <citation type="submission" date="2020-04" db="EMBL/GenBank/DDBJ databases">
        <authorList>
            <person name="Neveu A P."/>
        </authorList>
    </citation>
    <scope>NUCLEOTIDE SEQUENCE</scope>
    <source>
        <tissue evidence="1">Whole embryo</tissue>
    </source>
</reference>
<gene>
    <name evidence="1" type="primary">LOC100179265</name>
</gene>
<sequence>MKQNRYDPLCHNDDVPIFPEDECDVTTGHCDVTSGDCDCDALIGDKKHGVWCTILTKLHLKKKHHHHNADDEKLKSHKKKRRITFASIRLKLKKQKYKQTIDDITNTDYDADKDVLVSLDKNSSSIPGESVSYRGRRVDIAILPNRYDLLEEVDFDLESTMNDSGIHDNSVCSSDEDDVSSNDVMIVDGENAKSTMSAYLRKQWNGQRAKRTRRSLRRGSSYTLKYLQTGLQTQNLVPNVSQIAVAFQKK</sequence>
<dbReference type="AlphaFoldDB" id="A0A6F9DH76"/>
<accession>A0A6F9DH76</accession>
<protein>
    <submittedName>
        <fullName evidence="1">Uncharacterized protein LOC100179265</fullName>
    </submittedName>
</protein>